<dbReference type="Proteomes" id="UP000292702">
    <property type="component" value="Unassembled WGS sequence"/>
</dbReference>
<evidence type="ECO:0000313" key="3">
    <source>
        <dbReference type="Proteomes" id="UP000292702"/>
    </source>
</evidence>
<gene>
    <name evidence="2" type="ORF">EIP91_012079</name>
</gene>
<comment type="caution">
    <text evidence="2">The sequence shown here is derived from an EMBL/GenBank/DDBJ whole genome shotgun (WGS) entry which is preliminary data.</text>
</comment>
<feature type="compositionally biased region" description="Basic residues" evidence="1">
    <location>
        <begin position="414"/>
        <end position="427"/>
    </location>
</feature>
<dbReference type="EMBL" id="RWJN01000009">
    <property type="protein sequence ID" value="TCD71131.1"/>
    <property type="molecule type" value="Genomic_DNA"/>
</dbReference>
<feature type="region of interest" description="Disordered" evidence="1">
    <location>
        <begin position="1"/>
        <end position="102"/>
    </location>
</feature>
<feature type="region of interest" description="Disordered" evidence="1">
    <location>
        <begin position="400"/>
        <end position="438"/>
    </location>
</feature>
<feature type="compositionally biased region" description="Polar residues" evidence="1">
    <location>
        <begin position="338"/>
        <end position="353"/>
    </location>
</feature>
<feature type="region of interest" description="Disordered" evidence="1">
    <location>
        <begin position="295"/>
        <end position="385"/>
    </location>
</feature>
<accession>A0A4R0RQT7</accession>
<feature type="compositionally biased region" description="Basic and acidic residues" evidence="1">
    <location>
        <begin position="176"/>
        <end position="185"/>
    </location>
</feature>
<keyword evidence="3" id="KW-1185">Reference proteome</keyword>
<protein>
    <submittedName>
        <fullName evidence="2">Uncharacterized protein</fullName>
    </submittedName>
</protein>
<sequence>MPVSTRRGAKAAAEDQPPIDPPPPDITTPAEPQTSAKRRRATTTGSSRPPPKIARAETNDDTSASASASASFTPDVPDFSEHSTPSDEELLNPGPIHVPPGRQLRYQRNSKQAHIVKELGIDRHSQDELSANAARKRNAIEDKRREVERAAAQEIVKKQSAIESVGKLLEEKRREQEAELTELGKDGYIPRPAQPIPGGVDDHDNDLYASDASFDPLAQLPTESEAHFTHSEDDIESDSSDTEYKEDLEVEMEEEGGAGRRRVRGRDAMAEVEDMYGEGPKPVNKKRIEAEETLAKARAKHKVSGDKRKLPPELANGIVNSTTTTGKKNPQDGLLPNWQENVSTLTPSFLKSASKQRRQRGSDDDDIGGFNDPDTVQSGKFKVKHAKAKGVRNLVEVDALDSNDSDGNDSPSAPRKKIVPAKTKARSRNSQASRTREDIQDWAKPYCDKLWTPTVIEFLGTQSDPWLLDDAKNPVLGDILKRVVDKTCPEQHWDPTKRDAIYGRVQQAVYTWRSGFHKHINHYLSKKIKSLKLTPQRAAKWVAEMTRKDGAAFWRVPRTESKGPSGRLETEFVQFAFGHHLESISGSVLAQIRGIGPIVNPPLGALALASCATQLSFSKFTTGALVQGQPFSRPNMLPVWPPHQYNAERVCGDQERLARYKADARDVWYSIRRRQTTTGSSVMEPISVDASDPISGPEDFSESEEE</sequence>
<reference evidence="2 3" key="1">
    <citation type="submission" date="2018-11" db="EMBL/GenBank/DDBJ databases">
        <title>Genome assembly of Steccherinum ochraceum LE-BIN_3174, the white-rot fungus of the Steccherinaceae family (The Residual Polyporoid clade, Polyporales, Basidiomycota).</title>
        <authorList>
            <person name="Fedorova T.V."/>
            <person name="Glazunova O.A."/>
            <person name="Landesman E.O."/>
            <person name="Moiseenko K.V."/>
            <person name="Psurtseva N.V."/>
            <person name="Savinova O.S."/>
            <person name="Shakhova N.V."/>
            <person name="Tyazhelova T.V."/>
            <person name="Vasina D.V."/>
        </authorList>
    </citation>
    <scope>NUCLEOTIDE SEQUENCE [LARGE SCALE GENOMIC DNA]</scope>
    <source>
        <strain evidence="2 3">LE-BIN_3174</strain>
    </source>
</reference>
<feature type="compositionally biased region" description="Polar residues" evidence="1">
    <location>
        <begin position="318"/>
        <end position="328"/>
    </location>
</feature>
<feature type="region of interest" description="Disordered" evidence="1">
    <location>
        <begin position="176"/>
        <end position="266"/>
    </location>
</feature>
<evidence type="ECO:0000256" key="1">
    <source>
        <dbReference type="SAM" id="MobiDB-lite"/>
    </source>
</evidence>
<dbReference type="OrthoDB" id="2804653at2759"/>
<organism evidence="2 3">
    <name type="scientific">Steccherinum ochraceum</name>
    <dbReference type="NCBI Taxonomy" id="92696"/>
    <lineage>
        <taxon>Eukaryota</taxon>
        <taxon>Fungi</taxon>
        <taxon>Dikarya</taxon>
        <taxon>Basidiomycota</taxon>
        <taxon>Agaricomycotina</taxon>
        <taxon>Agaricomycetes</taxon>
        <taxon>Polyporales</taxon>
        <taxon>Steccherinaceae</taxon>
        <taxon>Steccherinum</taxon>
    </lineage>
</organism>
<proteinExistence type="predicted"/>
<evidence type="ECO:0000313" key="2">
    <source>
        <dbReference type="EMBL" id="TCD71131.1"/>
    </source>
</evidence>
<dbReference type="STRING" id="92696.A0A4R0RQT7"/>
<dbReference type="AlphaFoldDB" id="A0A4R0RQT7"/>
<name>A0A4R0RQT7_9APHY</name>
<feature type="region of interest" description="Disordered" evidence="1">
    <location>
        <begin position="677"/>
        <end position="706"/>
    </location>
</feature>